<dbReference type="AlphaFoldDB" id="A0A9W6SIM8"/>
<keyword evidence="6" id="KW-1185">Reference proteome</keyword>
<gene>
    <name evidence="5" type="ORF">Afil01_10380</name>
</gene>
<dbReference type="RefSeq" id="WP_285661416.1">
    <property type="nucleotide sequence ID" value="NZ_BSTX01000001.1"/>
</dbReference>
<accession>A0A9W6SIM8</accession>
<evidence type="ECO:0000313" key="5">
    <source>
        <dbReference type="EMBL" id="GLZ76231.1"/>
    </source>
</evidence>
<dbReference type="GO" id="GO:0004222">
    <property type="term" value="F:metalloendopeptidase activity"/>
    <property type="evidence" value="ECO:0007669"/>
    <property type="project" value="TreeGrafter"/>
</dbReference>
<dbReference type="CDD" id="cd12797">
    <property type="entry name" value="M23_peptidase"/>
    <property type="match status" value="1"/>
</dbReference>
<evidence type="ECO:0000313" key="6">
    <source>
        <dbReference type="Proteomes" id="UP001165079"/>
    </source>
</evidence>
<feature type="domain" description="M23ase beta-sheet core" evidence="4">
    <location>
        <begin position="311"/>
        <end position="405"/>
    </location>
</feature>
<dbReference type="InterPro" id="IPR011055">
    <property type="entry name" value="Dup_hybrid_motif"/>
</dbReference>
<comment type="caution">
    <text evidence="5">The sequence shown here is derived from an EMBL/GenBank/DDBJ whole genome shotgun (WGS) entry which is preliminary data.</text>
</comment>
<keyword evidence="3" id="KW-0732">Signal</keyword>
<organism evidence="5 6">
    <name type="scientific">Actinorhabdospora filicis</name>
    <dbReference type="NCBI Taxonomy" id="1785913"/>
    <lineage>
        <taxon>Bacteria</taxon>
        <taxon>Bacillati</taxon>
        <taxon>Actinomycetota</taxon>
        <taxon>Actinomycetes</taxon>
        <taxon>Micromonosporales</taxon>
        <taxon>Micromonosporaceae</taxon>
        <taxon>Actinorhabdospora</taxon>
    </lineage>
</organism>
<dbReference type="Gene3D" id="6.10.250.3150">
    <property type="match status" value="1"/>
</dbReference>
<evidence type="ECO:0000256" key="2">
    <source>
        <dbReference type="SAM" id="MobiDB-lite"/>
    </source>
</evidence>
<evidence type="ECO:0000259" key="4">
    <source>
        <dbReference type="Pfam" id="PF01551"/>
    </source>
</evidence>
<feature type="signal peptide" evidence="3">
    <location>
        <begin position="1"/>
        <end position="26"/>
    </location>
</feature>
<dbReference type="PANTHER" id="PTHR21666:SF270">
    <property type="entry name" value="MUREIN HYDROLASE ACTIVATOR ENVC"/>
    <property type="match status" value="1"/>
</dbReference>
<protein>
    <recommendedName>
        <fullName evidence="4">M23ase beta-sheet core domain-containing protein</fullName>
    </recommendedName>
</protein>
<dbReference type="EMBL" id="BSTX01000001">
    <property type="protein sequence ID" value="GLZ76231.1"/>
    <property type="molecule type" value="Genomic_DNA"/>
</dbReference>
<dbReference type="InterPro" id="IPR016047">
    <property type="entry name" value="M23ase_b-sheet_dom"/>
</dbReference>
<dbReference type="SUPFAM" id="SSF51261">
    <property type="entry name" value="Duplicated hybrid motif"/>
    <property type="match status" value="1"/>
</dbReference>
<feature type="coiled-coil region" evidence="1">
    <location>
        <begin position="32"/>
        <end position="122"/>
    </location>
</feature>
<sequence length="414" mass="43758">MRQRWFLGSLATVTIGLVLAASAAHADPADDKDRADRELASAEAALEGATERAQEAVRALTEAKQKLPDARERAAEAQGVLAAARVAASAAAEKAQAARDVYDAASVKMDEAEVAVDEARDALSTSVSQSYQGLGVVAFSSILNAGGPEEFVDRVTYMDRLAENQRGEVDAVTRARQSAKERQNETLVAKEDADEAKAAADAAVAEASSAAIEAENFETELNRLIDQRDSAVQVAEDERDDVMARYEAAERESRRIEGVLQAAANDVPRSSQGSSGSHHDDGGGRFLMPVAGWKSSDFGMRYDPYYNVWQLHAGMDLAAGGGAPIHAAAGGRVVQAGWNGGYGNYTCIYHGKGVSTCYAHQSSIGVWVGENVGRGDYIGAVGTTGASTGNHLHFEVRVNGTPVDPVNWLPGCLC</sequence>
<dbReference type="Proteomes" id="UP001165079">
    <property type="component" value="Unassembled WGS sequence"/>
</dbReference>
<feature type="chain" id="PRO_5040945596" description="M23ase beta-sheet core domain-containing protein" evidence="3">
    <location>
        <begin position="27"/>
        <end position="414"/>
    </location>
</feature>
<evidence type="ECO:0000256" key="3">
    <source>
        <dbReference type="SAM" id="SignalP"/>
    </source>
</evidence>
<reference evidence="5" key="1">
    <citation type="submission" date="2023-03" db="EMBL/GenBank/DDBJ databases">
        <title>Actinorhabdospora filicis NBRC 111898.</title>
        <authorList>
            <person name="Ichikawa N."/>
            <person name="Sato H."/>
            <person name="Tonouchi N."/>
        </authorList>
    </citation>
    <scope>NUCLEOTIDE SEQUENCE</scope>
    <source>
        <strain evidence="5">NBRC 111898</strain>
    </source>
</reference>
<evidence type="ECO:0000256" key="1">
    <source>
        <dbReference type="SAM" id="Coils"/>
    </source>
</evidence>
<dbReference type="PANTHER" id="PTHR21666">
    <property type="entry name" value="PEPTIDASE-RELATED"/>
    <property type="match status" value="1"/>
</dbReference>
<proteinExistence type="predicted"/>
<dbReference type="Gene3D" id="2.70.70.10">
    <property type="entry name" value="Glucose Permease (Domain IIA)"/>
    <property type="match status" value="1"/>
</dbReference>
<name>A0A9W6SIM8_9ACTN</name>
<keyword evidence="1" id="KW-0175">Coiled coil</keyword>
<dbReference type="Pfam" id="PF01551">
    <property type="entry name" value="Peptidase_M23"/>
    <property type="match status" value="1"/>
</dbReference>
<feature type="region of interest" description="Disordered" evidence="2">
    <location>
        <begin position="264"/>
        <end position="283"/>
    </location>
</feature>
<dbReference type="InterPro" id="IPR050570">
    <property type="entry name" value="Cell_wall_metabolism_enzyme"/>
</dbReference>